<keyword evidence="3" id="KW-0520">NAD</keyword>
<keyword evidence="9" id="KW-1185">Reference proteome</keyword>
<accession>A0ABV3XQA5</accession>
<evidence type="ECO:0000313" key="8">
    <source>
        <dbReference type="EMBL" id="MEX5721851.1"/>
    </source>
</evidence>
<reference evidence="8 9" key="1">
    <citation type="submission" date="2024-06" db="EMBL/GenBank/DDBJ databases">
        <title>Draft genome sequence of Geodermatophilus badlandi, a novel member of the Geodermatophilaceae isolated from badland sedimentary rocks in the Red desert, Wyoming, USA.</title>
        <authorList>
            <person name="Ben Tekaya S."/>
            <person name="Nouioui I."/>
            <person name="Flores G.M."/>
            <person name="Shaal M.N."/>
            <person name="Bredoire F."/>
            <person name="Basile F."/>
            <person name="Van Diepen L."/>
            <person name="Ward N.L."/>
        </authorList>
    </citation>
    <scope>NUCLEOTIDE SEQUENCE [LARGE SCALE GENOMIC DNA]</scope>
    <source>
        <strain evidence="8 9">WL48A</strain>
    </source>
</reference>
<dbReference type="SUPFAM" id="SSF51905">
    <property type="entry name" value="FAD/NAD(P)-binding domain"/>
    <property type="match status" value="1"/>
</dbReference>
<comment type="cofactor">
    <cofactor evidence="3">
        <name>NAD(+)</name>
        <dbReference type="ChEBI" id="CHEBI:57540"/>
    </cofactor>
    <text evidence="3">Binds 1 NAD(+) per subunit.</text>
</comment>
<dbReference type="InterPro" id="IPR029043">
    <property type="entry name" value="GcvT/YgfZ_C"/>
</dbReference>
<feature type="domain" description="FAD/NAD(P)-binding" evidence="5">
    <location>
        <begin position="122"/>
        <end position="379"/>
    </location>
</feature>
<feature type="domain" description="SoxA A3" evidence="7">
    <location>
        <begin position="470"/>
        <end position="553"/>
    </location>
</feature>
<proteinExistence type="inferred from homology"/>
<protein>
    <recommendedName>
        <fullName evidence="3">Sarcosine oxidase subunit alpha</fullName>
        <ecNumber evidence="3">1.5.3.24</ecNumber>
    </recommendedName>
</protein>
<dbReference type="Gene3D" id="3.50.50.60">
    <property type="entry name" value="FAD/NAD(P)-binding domain"/>
    <property type="match status" value="1"/>
</dbReference>
<dbReference type="Pfam" id="PF01571">
    <property type="entry name" value="GCV_T"/>
    <property type="match status" value="1"/>
</dbReference>
<comment type="similarity">
    <text evidence="1 3">Belongs to the GcvT family.</text>
</comment>
<dbReference type="RefSeq" id="WP_369210640.1">
    <property type="nucleotide sequence ID" value="NZ_JBFNXQ010000184.1"/>
</dbReference>
<evidence type="ECO:0000256" key="3">
    <source>
        <dbReference type="PIRNR" id="PIRNR037980"/>
    </source>
</evidence>
<dbReference type="EC" id="1.5.3.24" evidence="3"/>
<dbReference type="PANTHER" id="PTHR43757">
    <property type="entry name" value="AMINOMETHYLTRANSFERASE"/>
    <property type="match status" value="1"/>
</dbReference>
<evidence type="ECO:0000256" key="1">
    <source>
        <dbReference type="ARBA" id="ARBA00008609"/>
    </source>
</evidence>
<evidence type="ECO:0000256" key="2">
    <source>
        <dbReference type="ARBA" id="ARBA00023002"/>
    </source>
</evidence>
<dbReference type="Gene3D" id="3.30.1360.120">
    <property type="entry name" value="Probable tRNA modification gtpase trme, domain 1"/>
    <property type="match status" value="1"/>
</dbReference>
<dbReference type="InterPro" id="IPR036188">
    <property type="entry name" value="FAD/NAD-bd_sf"/>
</dbReference>
<dbReference type="InterPro" id="IPR023753">
    <property type="entry name" value="FAD/NAD-binding_dom"/>
</dbReference>
<dbReference type="InterPro" id="IPR042204">
    <property type="entry name" value="2Fe-2S-bd_N"/>
</dbReference>
<comment type="subcellular location">
    <subcellularLocation>
        <location evidence="3">Cytoplasm</location>
    </subcellularLocation>
</comment>
<dbReference type="Pfam" id="PF07992">
    <property type="entry name" value="Pyr_redox_2"/>
    <property type="match status" value="1"/>
</dbReference>
<evidence type="ECO:0000259" key="4">
    <source>
        <dbReference type="Pfam" id="PF01571"/>
    </source>
</evidence>
<gene>
    <name evidence="8" type="ORF">ABQ292_26230</name>
</gene>
<feature type="domain" description="Aminomethyltransferase C-terminal" evidence="6">
    <location>
        <begin position="858"/>
        <end position="947"/>
    </location>
</feature>
<evidence type="ECO:0000259" key="5">
    <source>
        <dbReference type="Pfam" id="PF07992"/>
    </source>
</evidence>
<evidence type="ECO:0000313" key="9">
    <source>
        <dbReference type="Proteomes" id="UP001560045"/>
    </source>
</evidence>
<keyword evidence="3" id="KW-0547">Nucleotide-binding</keyword>
<dbReference type="PRINTS" id="PR00411">
    <property type="entry name" value="PNDRDTASEI"/>
</dbReference>
<dbReference type="InterPro" id="IPR041117">
    <property type="entry name" value="SoxA_A3"/>
</dbReference>
<dbReference type="PANTHER" id="PTHR43757:SF2">
    <property type="entry name" value="AMINOMETHYLTRANSFERASE, MITOCHONDRIAL"/>
    <property type="match status" value="1"/>
</dbReference>
<dbReference type="PIRSF" id="PIRSF037980">
    <property type="entry name" value="SoxA"/>
    <property type="match status" value="1"/>
</dbReference>
<organism evidence="8 9">
    <name type="scientific">Geodermatophilus maliterrae</name>
    <dbReference type="NCBI Taxonomy" id="3162531"/>
    <lineage>
        <taxon>Bacteria</taxon>
        <taxon>Bacillati</taxon>
        <taxon>Actinomycetota</taxon>
        <taxon>Actinomycetes</taxon>
        <taxon>Geodermatophilales</taxon>
        <taxon>Geodermatophilaceae</taxon>
        <taxon>Geodermatophilus</taxon>
    </lineage>
</organism>
<keyword evidence="3" id="KW-0963">Cytoplasm</keyword>
<dbReference type="Pfam" id="PF13510">
    <property type="entry name" value="Fer2_4"/>
    <property type="match status" value="1"/>
</dbReference>
<comment type="caution">
    <text evidence="8">The sequence shown here is derived from an EMBL/GenBank/DDBJ whole genome shotgun (WGS) entry which is preliminary data.</text>
</comment>
<dbReference type="InterPro" id="IPR006277">
    <property type="entry name" value="Sarcosine_oxidase_asu"/>
</dbReference>
<dbReference type="InterPro" id="IPR028896">
    <property type="entry name" value="GcvT/YgfZ/DmdA"/>
</dbReference>
<dbReference type="InterPro" id="IPR013977">
    <property type="entry name" value="GcvT_C"/>
</dbReference>
<comment type="catalytic activity">
    <reaction evidence="3">
        <text>sarcosine + (6S)-5,6,7,8-tetrahydrofolate + O2 = (6R)-5,10-methylene-5,6,7,8-tetrahydrofolate + glycine + H2O2</text>
        <dbReference type="Rhea" id="RHEA:70455"/>
        <dbReference type="ChEBI" id="CHEBI:15379"/>
        <dbReference type="ChEBI" id="CHEBI:15636"/>
        <dbReference type="ChEBI" id="CHEBI:16240"/>
        <dbReference type="ChEBI" id="CHEBI:57305"/>
        <dbReference type="ChEBI" id="CHEBI:57433"/>
        <dbReference type="ChEBI" id="CHEBI:57453"/>
        <dbReference type="EC" id="1.5.3.24"/>
    </reaction>
</comment>
<dbReference type="Gene3D" id="3.10.20.440">
    <property type="entry name" value="2Fe-2S iron-sulphur cluster binding domain, sarcosine oxidase, alpha subunit, N-terminal domain"/>
    <property type="match status" value="1"/>
</dbReference>
<feature type="domain" description="GCVT N-terminal" evidence="4">
    <location>
        <begin position="567"/>
        <end position="838"/>
    </location>
</feature>
<dbReference type="EMBL" id="JBFNXQ010000184">
    <property type="protein sequence ID" value="MEX5721851.1"/>
    <property type="molecule type" value="Genomic_DNA"/>
</dbReference>
<dbReference type="InterPro" id="IPR027266">
    <property type="entry name" value="TrmE/GcvT-like"/>
</dbReference>
<dbReference type="Proteomes" id="UP001560045">
    <property type="component" value="Unassembled WGS sequence"/>
</dbReference>
<dbReference type="SUPFAM" id="SSF103025">
    <property type="entry name" value="Folate-binding domain"/>
    <property type="match status" value="1"/>
</dbReference>
<keyword evidence="2 3" id="KW-0560">Oxidoreductase</keyword>
<dbReference type="Pfam" id="PF17806">
    <property type="entry name" value="SO_alpha_A3"/>
    <property type="match status" value="1"/>
</dbReference>
<name>A0ABV3XQA5_9ACTN</name>
<dbReference type="PRINTS" id="PR00368">
    <property type="entry name" value="FADPNR"/>
</dbReference>
<evidence type="ECO:0000259" key="7">
    <source>
        <dbReference type="Pfam" id="PF17806"/>
    </source>
</evidence>
<evidence type="ECO:0000259" key="6">
    <source>
        <dbReference type="Pfam" id="PF08669"/>
    </source>
</evidence>
<dbReference type="SUPFAM" id="SSF101790">
    <property type="entry name" value="Aminomethyltransferase beta-barrel domain"/>
    <property type="match status" value="1"/>
</dbReference>
<dbReference type="InterPro" id="IPR006222">
    <property type="entry name" value="GCVT_N"/>
</dbReference>
<sequence>MSSPFRTAEGGRVDRGTDLTFTFDGRSYAGHPGDTLASALLAAGRHSVATSVKLGRPRGIAAAWAEDPGGLVQVEEPFPEPMLLATTVELHDGLVASGLPGQGRLADVPDSARYDAVHHHVDVLVIGAGPAGLAAALTAARAGARVALVDEQAEAGGALLGTADELDGAPAVDWVAAAVAELAAAPEVLHLQRTTAFGLYDDGFVLALQRRTDHLGGAAPRHLSRQRVWRLRARSIVVATGAHERPVVFADNDRPGTMLAGAARTFLHRYGVRAGSEAVVFTTNDSAYAAALDLHRAGVQVQAVVDARPEGSPRREECEHAGIRVLSGAVATGTQGVDRVTHALVAPFVDGEVGASSAIACDLLLVSGGWNPAVHLYSQARGRLRYDEALGAFLPGEALDGLTVAGSAAGVFDLAGCLADGQRGARAALTALTIPPAGEDRLPAAPDPVVPTAPLVLWRVPDTSGADGSTSFVDLQRDATVADIARAVGAGLRSIEHVKRYTTIGTAHDQGKTSGVLTSGITAELLGIPVQDTGTTTFRPPYTPVAFAALAGRDRGRLFDPERVTPVHDWHVAAGAVFEDVGQWKRPRYYPRPGEDMAAAVLRECAAVRSSVGILDGSTLGKIDVCGPDAAVLLDRLYTNLISSLKVGAVRYGVMCGVDGMVIDDGTVLRLAEDRFLVLTTTGGAAKILDWMEEWLQTEWPELRVHCTSVTEQWATFPVVGPRSRDVIGAVFPQVDVSTAAFPFMTWRDTTLAGVPVRLARISFSGELAYEVYVNSWYAAAVWQRLVEAGRPYGITAYGTETMHVLRAEKGYPIIGQDTDGTVTPHDLGMAWAVSKKKPDFIGKRSFTRPANADPRRKQLVGLLPLDRATVLPEGSQIVEFAADGQLPPPPVPMLGHVTSSYRSAELARPFALALLTGGRERIGQTVHVPVGGTLVPVEVTGSVLVDPEGARRDG</sequence>
<dbReference type="Pfam" id="PF08669">
    <property type="entry name" value="GCV_T_C"/>
    <property type="match status" value="1"/>
</dbReference>